<name>A0A269PDM2_9CORY</name>
<evidence type="ECO:0000256" key="2">
    <source>
        <dbReference type="SAM" id="MobiDB-lite"/>
    </source>
</evidence>
<gene>
    <name evidence="3" type="ORF">CIG21_04680</name>
</gene>
<dbReference type="Proteomes" id="UP000215771">
    <property type="component" value="Unassembled WGS sequence"/>
</dbReference>
<evidence type="ECO:0000313" key="4">
    <source>
        <dbReference type="Proteomes" id="UP000215771"/>
    </source>
</evidence>
<evidence type="ECO:0000313" key="3">
    <source>
        <dbReference type="EMBL" id="PAJ70152.1"/>
    </source>
</evidence>
<sequence>MKRLLSQAQLKREQLLQEAQEMRDQVDAEAQQIRAEARRARDAALEKGWQGGFGQASQAVDEIVDEFRNDLVSDRLRERYQSVSMKIRKRQQSSPHQQVRPSFQPDL</sequence>
<feature type="region of interest" description="Disordered" evidence="2">
    <location>
        <begin position="83"/>
        <end position="107"/>
    </location>
</feature>
<feature type="coiled-coil region" evidence="1">
    <location>
        <begin position="5"/>
        <end position="43"/>
    </location>
</feature>
<dbReference type="AlphaFoldDB" id="A0A269PDM2"/>
<accession>A0A269PDM2</accession>
<organism evidence="3 4">
    <name type="scientific">Corynebacterium hadale</name>
    <dbReference type="NCBI Taxonomy" id="2026255"/>
    <lineage>
        <taxon>Bacteria</taxon>
        <taxon>Bacillati</taxon>
        <taxon>Actinomycetota</taxon>
        <taxon>Actinomycetes</taxon>
        <taxon>Mycobacteriales</taxon>
        <taxon>Corynebacteriaceae</taxon>
        <taxon>Corynebacterium</taxon>
    </lineage>
</organism>
<proteinExistence type="predicted"/>
<keyword evidence="1" id="KW-0175">Coiled coil</keyword>
<feature type="compositionally biased region" description="Polar residues" evidence="2">
    <location>
        <begin position="92"/>
        <end position="101"/>
    </location>
</feature>
<comment type="caution">
    <text evidence="3">The sequence shown here is derived from an EMBL/GenBank/DDBJ whole genome shotgun (WGS) entry which is preliminary data.</text>
</comment>
<dbReference type="EMBL" id="NQMQ01000010">
    <property type="protein sequence ID" value="PAJ70152.1"/>
    <property type="molecule type" value="Genomic_DNA"/>
</dbReference>
<evidence type="ECO:0000256" key="1">
    <source>
        <dbReference type="SAM" id="Coils"/>
    </source>
</evidence>
<protein>
    <submittedName>
        <fullName evidence="3">Uncharacterized protein</fullName>
    </submittedName>
</protein>
<reference evidence="3 4" key="1">
    <citation type="submission" date="2017-08" db="EMBL/GenBank/DDBJ databases">
        <authorList>
            <person name="de Groot N.N."/>
        </authorList>
    </citation>
    <scope>NUCLEOTIDE SEQUENCE [LARGE SCALE GENOMIC DNA]</scope>
    <source>
        <strain evidence="3 4">NBT06-6</strain>
    </source>
</reference>